<accession>A0A422NW73</accession>
<feature type="region of interest" description="Disordered" evidence="1">
    <location>
        <begin position="692"/>
        <end position="719"/>
    </location>
</feature>
<dbReference type="OrthoDB" id="242143at2759"/>
<evidence type="ECO:0000256" key="1">
    <source>
        <dbReference type="SAM" id="MobiDB-lite"/>
    </source>
</evidence>
<gene>
    <name evidence="2" type="ORF">Tco025E_06973</name>
</gene>
<comment type="caution">
    <text evidence="2">The sequence shown here is derived from an EMBL/GenBank/DDBJ whole genome shotgun (WGS) entry which is preliminary data.</text>
</comment>
<evidence type="ECO:0000313" key="2">
    <source>
        <dbReference type="EMBL" id="RNF09752.1"/>
    </source>
</evidence>
<feature type="region of interest" description="Disordered" evidence="1">
    <location>
        <begin position="56"/>
        <end position="77"/>
    </location>
</feature>
<dbReference type="EMBL" id="MKKU01000502">
    <property type="protein sequence ID" value="RNF09752.1"/>
    <property type="molecule type" value="Genomic_DNA"/>
</dbReference>
<evidence type="ECO:0000313" key="3">
    <source>
        <dbReference type="Proteomes" id="UP000284403"/>
    </source>
</evidence>
<keyword evidence="3" id="KW-1185">Reference proteome</keyword>
<reference evidence="2 3" key="1">
    <citation type="journal article" date="2018" name="BMC Genomics">
        <title>Genomic comparison of Trypanosoma conorhini and Trypanosoma rangeli to Trypanosoma cruzi strains of high and low virulence.</title>
        <authorList>
            <person name="Bradwell K.R."/>
            <person name="Koparde V.N."/>
            <person name="Matveyev A.V."/>
            <person name="Serrano M.G."/>
            <person name="Alves J.M."/>
            <person name="Parikh H."/>
            <person name="Huang B."/>
            <person name="Lee V."/>
            <person name="Espinosa-Alvarez O."/>
            <person name="Ortiz P.A."/>
            <person name="Costa-Martins A.G."/>
            <person name="Teixeira M.M."/>
            <person name="Buck G.A."/>
        </authorList>
    </citation>
    <scope>NUCLEOTIDE SEQUENCE [LARGE SCALE GENOMIC DNA]</scope>
    <source>
        <strain evidence="2 3">025E</strain>
    </source>
</reference>
<dbReference type="Proteomes" id="UP000284403">
    <property type="component" value="Unassembled WGS sequence"/>
</dbReference>
<dbReference type="GeneID" id="40320584"/>
<protein>
    <submittedName>
        <fullName evidence="2">Uncharacterized protein</fullName>
    </submittedName>
</protein>
<feature type="region of interest" description="Disordered" evidence="1">
    <location>
        <begin position="572"/>
        <end position="612"/>
    </location>
</feature>
<sequence>MSPREAFSLRALSPLFRRRPASSFSARFSGLLPVCGRPTAMLPAWSTPLHAARRYTSSLPPRSSTHGGTSSSRDAAEDDDPVFSFVLPHRTMPLTKLAKLLPDEVLEQLENGLKSHLEKFPSRYRLLRGKNSLLHVQCEVTSGKEGSKGANRGEKETPRDKAAVACIRKSPGRFMTLESLMSCTHVTSPLPGAACVASHGEKGEEHIHMLEHFFREHVRPVGHAELWVLTEEYTLVNSPSSSSAAAATKEAAAIGPEETASADIEKTGAAGEKAVLQAFRWVQVADESSLDEVKEVLRGETRRDVLGKGMDGKAAPRGDASSVTAFTRSSSFVRFCVPSVSSTRGGATLAPHNVESLVEDYNLYRMCRALRTSTFMRLPELQDIVGEWLTQPLAVVLAIAGEESSKAEGLKDADAGRSLLNFERDPSDPARIIGVRFWLDEERYLPSLYRSASLTELEKALAEVGTTRGKSLSKLPNHLRVRVIDTTRLLKRCIALRELGASPLCHPDVLAYYVFDILPLDGQLLLTGHLPQLLPESVRRITDARSRAWLKGYPHLFRLVEIPPQVYVQRMDAPAPDGEEDHTMDCSQQAQEEDKDTARSSSRTTHDYKDQLLNDPEEQLRLLVSIVAARLEVCGARKLLPSHIPKFISSKVRRKMFPRGSGGITEYLRRHPDVFILTSGIHPHEPVVTLAPKYHPSPHSPPTNPTAETNTADGTKEGE</sequence>
<dbReference type="RefSeq" id="XP_029226085.1">
    <property type="nucleotide sequence ID" value="XM_029373840.1"/>
</dbReference>
<proteinExistence type="predicted"/>
<name>A0A422NW73_9TRYP</name>
<organism evidence="2 3">
    <name type="scientific">Trypanosoma conorhini</name>
    <dbReference type="NCBI Taxonomy" id="83891"/>
    <lineage>
        <taxon>Eukaryota</taxon>
        <taxon>Discoba</taxon>
        <taxon>Euglenozoa</taxon>
        <taxon>Kinetoplastea</taxon>
        <taxon>Metakinetoplastina</taxon>
        <taxon>Trypanosomatida</taxon>
        <taxon>Trypanosomatidae</taxon>
        <taxon>Trypanosoma</taxon>
    </lineage>
</organism>
<dbReference type="AlphaFoldDB" id="A0A422NW73"/>
<feature type="compositionally biased region" description="Low complexity" evidence="1">
    <location>
        <begin position="60"/>
        <end position="73"/>
    </location>
</feature>